<comment type="caution">
    <text evidence="2">The sequence shown here is derived from an EMBL/GenBank/DDBJ whole genome shotgun (WGS) entry which is preliminary data.</text>
</comment>
<dbReference type="InterPro" id="IPR011576">
    <property type="entry name" value="Pyridox_Oxase_N"/>
</dbReference>
<sequence length="150" mass="17442">MLPEQIPNRAPEQASEFLFEFMKKCDFGAIATVTAEGKPEVAIMQFAVTEDLQLIFDTPASTRKYKNIQKNNHVAFAIWREFDIAQYEGAAIELQGEELAQYKEVLFVKNPDARQWEPIIPDLTFFKVVPHWIRYTGFKQDPWEIAFPKK</sequence>
<feature type="domain" description="Pyridoxamine 5'-phosphate oxidase N-terminal" evidence="1">
    <location>
        <begin position="18"/>
        <end position="136"/>
    </location>
</feature>
<dbReference type="AlphaFoldDB" id="A0A2M8L9K6"/>
<protein>
    <recommendedName>
        <fullName evidence="1">Pyridoxamine 5'-phosphate oxidase N-terminal domain-containing protein</fullName>
    </recommendedName>
</protein>
<name>A0A2M8L9K6_9BACT</name>
<dbReference type="SUPFAM" id="SSF50475">
    <property type="entry name" value="FMN-binding split barrel"/>
    <property type="match status" value="1"/>
</dbReference>
<dbReference type="Gene3D" id="2.30.110.10">
    <property type="entry name" value="Electron Transport, Fmn-binding Protein, Chain A"/>
    <property type="match status" value="1"/>
</dbReference>
<dbReference type="EMBL" id="PFEP01000010">
    <property type="protein sequence ID" value="PJE73290.1"/>
    <property type="molecule type" value="Genomic_DNA"/>
</dbReference>
<evidence type="ECO:0000313" key="2">
    <source>
        <dbReference type="EMBL" id="PJE73290.1"/>
    </source>
</evidence>
<reference evidence="3" key="1">
    <citation type="submission" date="2017-09" db="EMBL/GenBank/DDBJ databases">
        <title>Depth-based differentiation of microbial function through sediment-hosted aquifers and enrichment of novel symbionts in the deep terrestrial subsurface.</title>
        <authorList>
            <person name="Probst A.J."/>
            <person name="Ladd B."/>
            <person name="Jarett J.K."/>
            <person name="Geller-Mcgrath D.E."/>
            <person name="Sieber C.M.K."/>
            <person name="Emerson J.B."/>
            <person name="Anantharaman K."/>
            <person name="Thomas B.C."/>
            <person name="Malmstrom R."/>
            <person name="Stieglmeier M."/>
            <person name="Klingl A."/>
            <person name="Woyke T."/>
            <person name="Ryan C.M."/>
            <person name="Banfield J.F."/>
        </authorList>
    </citation>
    <scope>NUCLEOTIDE SEQUENCE [LARGE SCALE GENOMIC DNA]</scope>
</reference>
<evidence type="ECO:0000313" key="3">
    <source>
        <dbReference type="Proteomes" id="UP000230603"/>
    </source>
</evidence>
<evidence type="ECO:0000259" key="1">
    <source>
        <dbReference type="Pfam" id="PF01243"/>
    </source>
</evidence>
<dbReference type="InterPro" id="IPR012349">
    <property type="entry name" value="Split_barrel_FMN-bd"/>
</dbReference>
<accession>A0A2M8L9K6</accession>
<proteinExistence type="predicted"/>
<gene>
    <name evidence="2" type="ORF">COV00_00605</name>
</gene>
<organism evidence="2 3">
    <name type="scientific">Candidatus Tagabacteria bacterium CG10_big_fil_rev_8_21_14_0_10_40_13</name>
    <dbReference type="NCBI Taxonomy" id="1975022"/>
    <lineage>
        <taxon>Bacteria</taxon>
        <taxon>Candidatus Tagaibacteriota</taxon>
    </lineage>
</organism>
<dbReference type="Pfam" id="PF01243">
    <property type="entry name" value="PNPOx_N"/>
    <property type="match status" value="1"/>
</dbReference>
<dbReference type="Proteomes" id="UP000230603">
    <property type="component" value="Unassembled WGS sequence"/>
</dbReference>